<protein>
    <recommendedName>
        <fullName evidence="6">Tetraspanin</fullName>
    </recommendedName>
</protein>
<organism evidence="7 8">
    <name type="scientific">Bugula neritina</name>
    <name type="common">Brown bryozoan</name>
    <name type="synonym">Sertularia neritina</name>
    <dbReference type="NCBI Taxonomy" id="10212"/>
    <lineage>
        <taxon>Eukaryota</taxon>
        <taxon>Metazoa</taxon>
        <taxon>Spiralia</taxon>
        <taxon>Lophotrochozoa</taxon>
        <taxon>Bryozoa</taxon>
        <taxon>Gymnolaemata</taxon>
        <taxon>Cheilostomatida</taxon>
        <taxon>Flustrina</taxon>
        <taxon>Buguloidea</taxon>
        <taxon>Bugulidae</taxon>
        <taxon>Bugula</taxon>
    </lineage>
</organism>
<dbReference type="OrthoDB" id="10033535at2759"/>
<evidence type="ECO:0000313" key="8">
    <source>
        <dbReference type="Proteomes" id="UP000593567"/>
    </source>
</evidence>
<dbReference type="PANTHER" id="PTHR19282:SF544">
    <property type="entry name" value="TETRASPANIN"/>
    <property type="match status" value="1"/>
</dbReference>
<name>A0A7J7IZH3_BUGNE</name>
<gene>
    <name evidence="7" type="ORF">EB796_023063</name>
</gene>
<dbReference type="Gene3D" id="1.10.1450.10">
    <property type="entry name" value="Tetraspanin"/>
    <property type="match status" value="1"/>
</dbReference>
<keyword evidence="8" id="KW-1185">Reference proteome</keyword>
<keyword evidence="3 6" id="KW-0812">Transmembrane</keyword>
<dbReference type="AlphaFoldDB" id="A0A7J7IZH3"/>
<evidence type="ECO:0000256" key="6">
    <source>
        <dbReference type="RuleBase" id="RU361218"/>
    </source>
</evidence>
<dbReference type="PIRSF" id="PIRSF002419">
    <property type="entry name" value="Tetraspanin"/>
    <property type="match status" value="1"/>
</dbReference>
<evidence type="ECO:0000256" key="5">
    <source>
        <dbReference type="ARBA" id="ARBA00023136"/>
    </source>
</evidence>
<comment type="similarity">
    <text evidence="2 6">Belongs to the tetraspanin (TM4SF) family.</text>
</comment>
<dbReference type="Pfam" id="PF00335">
    <property type="entry name" value="Tetraspanin"/>
    <property type="match status" value="1"/>
</dbReference>
<evidence type="ECO:0000256" key="1">
    <source>
        <dbReference type="ARBA" id="ARBA00004141"/>
    </source>
</evidence>
<dbReference type="PRINTS" id="PR00259">
    <property type="entry name" value="TMFOUR"/>
</dbReference>
<dbReference type="EMBL" id="VXIV02003289">
    <property type="protein sequence ID" value="KAF6018628.1"/>
    <property type="molecule type" value="Genomic_DNA"/>
</dbReference>
<evidence type="ECO:0000313" key="7">
    <source>
        <dbReference type="EMBL" id="KAF6018628.1"/>
    </source>
</evidence>
<dbReference type="Proteomes" id="UP000593567">
    <property type="component" value="Unassembled WGS sequence"/>
</dbReference>
<keyword evidence="5 6" id="KW-0472">Membrane</keyword>
<comment type="caution">
    <text evidence="6">Lacks conserved residue(s) required for the propagation of feature annotation.</text>
</comment>
<proteinExistence type="inferred from homology"/>
<accession>A0A7J7IZH3</accession>
<evidence type="ECO:0000256" key="4">
    <source>
        <dbReference type="ARBA" id="ARBA00022989"/>
    </source>
</evidence>
<dbReference type="PANTHER" id="PTHR19282">
    <property type="entry name" value="TETRASPANIN"/>
    <property type="match status" value="1"/>
</dbReference>
<dbReference type="GO" id="GO:0005886">
    <property type="term" value="C:plasma membrane"/>
    <property type="evidence" value="ECO:0007669"/>
    <property type="project" value="TreeGrafter"/>
</dbReference>
<feature type="transmembrane region" description="Helical" evidence="6">
    <location>
        <begin position="71"/>
        <end position="95"/>
    </location>
</feature>
<dbReference type="InterPro" id="IPR008952">
    <property type="entry name" value="Tetraspanin_EC2_sf"/>
</dbReference>
<evidence type="ECO:0000256" key="2">
    <source>
        <dbReference type="ARBA" id="ARBA00006840"/>
    </source>
</evidence>
<comment type="subcellular location">
    <subcellularLocation>
        <location evidence="1 6">Membrane</location>
        <topology evidence="1 6">Multi-pass membrane protein</topology>
    </subcellularLocation>
</comment>
<evidence type="ECO:0000256" key="3">
    <source>
        <dbReference type="ARBA" id="ARBA00022692"/>
    </source>
</evidence>
<sequence>MQNLLMGFKMKMQRMSCCDTTSKILLIIFNCIFWAFGVAILIVGIWIKTDPEISNLGQAVKVGDAEPVVEIVTWLFIGAGIFVFAVGVVGMIGIIRESKIMMGFYIVCVFIVFAAEASAGVYAGVRKDYIIEKIKDEGAKFIKNSYTDDANSDYYLISKGFNYVQVQFKCCGVNDFLDYQGSVYIEELGNRIKPNASMSWACCTPDTELDDAFKNNGQLTVSADNRGQYSSKHAVY</sequence>
<comment type="caution">
    <text evidence="7">The sequence shown here is derived from an EMBL/GenBank/DDBJ whole genome shotgun (WGS) entry which is preliminary data.</text>
</comment>
<dbReference type="InterPro" id="IPR018499">
    <property type="entry name" value="Tetraspanin/Peripherin"/>
</dbReference>
<dbReference type="InterPro" id="IPR000301">
    <property type="entry name" value="Tetraspanin_animals"/>
</dbReference>
<feature type="transmembrane region" description="Helical" evidence="6">
    <location>
        <begin position="21"/>
        <end position="47"/>
    </location>
</feature>
<dbReference type="SUPFAM" id="SSF48652">
    <property type="entry name" value="Tetraspanin"/>
    <property type="match status" value="1"/>
</dbReference>
<feature type="transmembrane region" description="Helical" evidence="6">
    <location>
        <begin position="102"/>
        <end position="125"/>
    </location>
</feature>
<keyword evidence="4 6" id="KW-1133">Transmembrane helix</keyword>
<reference evidence="7" key="1">
    <citation type="submission" date="2020-06" db="EMBL/GenBank/DDBJ databases">
        <title>Draft genome of Bugula neritina, a colonial animal packing powerful symbionts and potential medicines.</title>
        <authorList>
            <person name="Rayko M."/>
        </authorList>
    </citation>
    <scope>NUCLEOTIDE SEQUENCE [LARGE SCALE GENOMIC DNA]</scope>
    <source>
        <strain evidence="7">Kwan_BN1</strain>
    </source>
</reference>